<dbReference type="Gene3D" id="3.30.590.20">
    <property type="match status" value="1"/>
</dbReference>
<evidence type="ECO:0000256" key="1">
    <source>
        <dbReference type="ARBA" id="ARBA00005006"/>
    </source>
</evidence>
<reference evidence="11 12" key="1">
    <citation type="submission" date="2021-10" db="EMBL/GenBank/DDBJ databases">
        <title>Draft genome of Aestuariibacter halophilus JC2043.</title>
        <authorList>
            <person name="Emsley S.A."/>
            <person name="Pfannmuller K.M."/>
            <person name="Ushijima B."/>
            <person name="Saw J.H."/>
            <person name="Videau P."/>
        </authorList>
    </citation>
    <scope>NUCLEOTIDE SEQUENCE [LARGE SCALE GENOMIC DNA]</scope>
    <source>
        <strain evidence="11 12">JC2043</strain>
    </source>
</reference>
<dbReference type="Proteomes" id="UP001520878">
    <property type="component" value="Unassembled WGS sequence"/>
</dbReference>
<evidence type="ECO:0000256" key="8">
    <source>
        <dbReference type="HAMAP-Rule" id="MF_00578"/>
    </source>
</evidence>
<protein>
    <recommendedName>
        <fullName evidence="8">Glutamate--cysteine ligase</fullName>
        <ecNumber evidence="8">6.3.2.2</ecNumber>
    </recommendedName>
    <alternativeName>
        <fullName evidence="8">Gamma-ECS</fullName>
        <shortName evidence="8">GCS</shortName>
    </alternativeName>
    <alternativeName>
        <fullName evidence="8">Gamma-glutamylcysteine synthetase</fullName>
    </alternativeName>
</protein>
<keyword evidence="6 8" id="KW-0067">ATP-binding</keyword>
<dbReference type="PANTHER" id="PTHR38761">
    <property type="entry name" value="GLUTAMATE--CYSTEINE LIGASE"/>
    <property type="match status" value="1"/>
</dbReference>
<dbReference type="SUPFAM" id="SSF55931">
    <property type="entry name" value="Glutamine synthetase/guanido kinase"/>
    <property type="match status" value="1"/>
</dbReference>
<keyword evidence="12" id="KW-1185">Reference proteome</keyword>
<comment type="catalytic activity">
    <reaction evidence="7 8 9">
        <text>L-cysteine + L-glutamate + ATP = gamma-L-glutamyl-L-cysteine + ADP + phosphate + H(+)</text>
        <dbReference type="Rhea" id="RHEA:13285"/>
        <dbReference type="ChEBI" id="CHEBI:15378"/>
        <dbReference type="ChEBI" id="CHEBI:29985"/>
        <dbReference type="ChEBI" id="CHEBI:30616"/>
        <dbReference type="ChEBI" id="CHEBI:35235"/>
        <dbReference type="ChEBI" id="CHEBI:43474"/>
        <dbReference type="ChEBI" id="CHEBI:58173"/>
        <dbReference type="ChEBI" id="CHEBI:456216"/>
        <dbReference type="EC" id="6.3.2.2"/>
    </reaction>
</comment>
<proteinExistence type="inferred from homology"/>
<evidence type="ECO:0000256" key="4">
    <source>
        <dbReference type="ARBA" id="ARBA00022684"/>
    </source>
</evidence>
<keyword evidence="3 8" id="KW-0436">Ligase</keyword>
<dbReference type="InterPro" id="IPR014746">
    <property type="entry name" value="Gln_synth/guanido_kin_cat_dom"/>
</dbReference>
<evidence type="ECO:0000256" key="5">
    <source>
        <dbReference type="ARBA" id="ARBA00022741"/>
    </source>
</evidence>
<evidence type="ECO:0000313" key="12">
    <source>
        <dbReference type="Proteomes" id="UP001520878"/>
    </source>
</evidence>
<comment type="pathway">
    <text evidence="1 8 9">Sulfur metabolism; glutathione biosynthesis; glutathione from L-cysteine and L-glutamate: step 1/2.</text>
</comment>
<dbReference type="EMBL" id="JAJEWP010000002">
    <property type="protein sequence ID" value="MCC2616734.1"/>
    <property type="molecule type" value="Genomic_DNA"/>
</dbReference>
<name>A0ABS8GAJ2_9ALTE</name>
<evidence type="ECO:0000256" key="9">
    <source>
        <dbReference type="RuleBase" id="RU004391"/>
    </source>
</evidence>
<dbReference type="HAMAP" id="MF_00578">
    <property type="entry name" value="Glu_cys_ligase"/>
    <property type="match status" value="1"/>
</dbReference>
<sequence length="535" mass="59447">MNKQPSSFAARLDVLQQTGVMATLGQIRHGVEREALRINPNGSLAQTPHPQALGAALTHELITTDFSEALLEFITPPEVDPNTTLEQLRDIHAFVHRSLGEERLWPMSMPCFIKHEDDIALAQFGSSNIGKMKTLYRKGLKHRYGSMMQAIAGVHFNFSLPATFWQAWLPEAEGTQADQAAVSAAYFAMIRNYRRWCWIVPLLFGASPALCRSFLQGKGANLPFETIGKGTCYLPYATSLRMSDLGYTNSAQSGLAICYNDIDNYIASLRKAINTPSAEYAKFRPGPDGEFKQLNDNVLQIENELYSPIRPKQPTHSLEKPTDALADRGVSYIEVRALDVDPFSDVGISLEQFYFLDVFLLYCLVKPSATMAPEGFQETDRNLKKVVVEGRKPGLELSRDGQPVALTDWAKELFDDMRAIAAVMDNASGTDNYSRALDKQWAKICDFSLTPSARILAQLKAHNTDNGALGVALAEQYKQGFAQRSYSHYSEAELVEMAQVSLRQQAQIEQADQLSFEAFLADYFAKDKDAVPSAG</sequence>
<evidence type="ECO:0000256" key="3">
    <source>
        <dbReference type="ARBA" id="ARBA00022598"/>
    </source>
</evidence>
<evidence type="ECO:0000256" key="7">
    <source>
        <dbReference type="ARBA" id="ARBA00048819"/>
    </source>
</evidence>
<dbReference type="EC" id="6.3.2.2" evidence="8"/>
<organism evidence="11 12">
    <name type="scientific">Fluctibacter halophilus</name>
    <dbReference type="NCBI Taxonomy" id="226011"/>
    <lineage>
        <taxon>Bacteria</taxon>
        <taxon>Pseudomonadati</taxon>
        <taxon>Pseudomonadota</taxon>
        <taxon>Gammaproteobacteria</taxon>
        <taxon>Alteromonadales</taxon>
        <taxon>Alteromonadaceae</taxon>
        <taxon>Fluctibacter</taxon>
    </lineage>
</organism>
<comment type="caution">
    <text evidence="11">The sequence shown here is derived from an EMBL/GenBank/DDBJ whole genome shotgun (WGS) entry which is preliminary data.</text>
</comment>
<evidence type="ECO:0000313" key="11">
    <source>
        <dbReference type="EMBL" id="MCC2616734.1"/>
    </source>
</evidence>
<dbReference type="InterPro" id="IPR007370">
    <property type="entry name" value="Glu_cys_ligase"/>
</dbReference>
<dbReference type="RefSeq" id="WP_267494298.1">
    <property type="nucleotide sequence ID" value="NZ_JAJEWP010000002.1"/>
</dbReference>
<comment type="similarity">
    <text evidence="2 8">Belongs to the glutamate--cysteine ligase type 1 family. Type 1 subfamily.</text>
</comment>
<dbReference type="Pfam" id="PF04262">
    <property type="entry name" value="Glu_cys_ligase"/>
    <property type="match status" value="1"/>
</dbReference>
<evidence type="ECO:0000259" key="10">
    <source>
        <dbReference type="Pfam" id="PF04262"/>
    </source>
</evidence>
<accession>A0ABS8GAJ2</accession>
<keyword evidence="5 8" id="KW-0547">Nucleotide-binding</keyword>
<feature type="domain" description="Glutamate--cysteine ligase" evidence="10">
    <location>
        <begin position="13"/>
        <end position="386"/>
    </location>
</feature>
<evidence type="ECO:0000256" key="6">
    <source>
        <dbReference type="ARBA" id="ARBA00022840"/>
    </source>
</evidence>
<keyword evidence="4 8" id="KW-0317">Glutathione biosynthesis</keyword>
<gene>
    <name evidence="8 11" type="primary">gshA</name>
    <name evidence="11" type="ORF">LJ739_10820</name>
</gene>
<dbReference type="PANTHER" id="PTHR38761:SF1">
    <property type="entry name" value="GLUTAMATE--CYSTEINE LIGASE"/>
    <property type="match status" value="1"/>
</dbReference>
<dbReference type="NCBIfam" id="TIGR01434">
    <property type="entry name" value="glu_cys_ligase"/>
    <property type="match status" value="1"/>
</dbReference>
<dbReference type="GO" id="GO:0004357">
    <property type="term" value="F:glutamate-cysteine ligase activity"/>
    <property type="evidence" value="ECO:0007669"/>
    <property type="project" value="UniProtKB-EC"/>
</dbReference>
<evidence type="ECO:0000256" key="2">
    <source>
        <dbReference type="ARBA" id="ARBA00008772"/>
    </source>
</evidence>
<dbReference type="InterPro" id="IPR006334">
    <property type="entry name" value="Glut_cys_ligase"/>
</dbReference>